<dbReference type="EMBL" id="LR990697">
    <property type="protein sequence ID" value="CAD7711855.1"/>
    <property type="molecule type" value="Genomic_DNA"/>
</dbReference>
<evidence type="ECO:0000313" key="1">
    <source>
        <dbReference type="EMBL" id="CAD7711855.1"/>
    </source>
</evidence>
<sequence length="25" mass="2612">MAPRTVLLLLSGALARPRPGPARTP</sequence>
<organism evidence="1">
    <name type="scientific">Macaca mulatta</name>
    <name type="common">Rhesus macaque</name>
    <dbReference type="NCBI Taxonomy" id="9544"/>
    <lineage>
        <taxon>Eukaryota</taxon>
        <taxon>Metazoa</taxon>
        <taxon>Chordata</taxon>
        <taxon>Craniata</taxon>
        <taxon>Vertebrata</taxon>
        <taxon>Euteleostomi</taxon>
        <taxon>Mammalia</taxon>
        <taxon>Eutheria</taxon>
        <taxon>Euarchontoglires</taxon>
        <taxon>Primates</taxon>
        <taxon>Haplorrhini</taxon>
        <taxon>Catarrhini</taxon>
        <taxon>Cercopithecidae</taxon>
        <taxon>Cercopithecinae</taxon>
        <taxon>Macaca</taxon>
    </lineage>
</organism>
<gene>
    <name evidence="1" type="primary">B</name>
</gene>
<reference evidence="1" key="1">
    <citation type="submission" date="2020-12" db="EMBL/GenBank/DDBJ databases">
        <authorList>
            <person name="Otting N."/>
            <person name="Otting N."/>
        </authorList>
    </citation>
    <scope>NUCLEOTIDE SEQUENCE</scope>
</reference>
<proteinExistence type="predicted"/>
<dbReference type="AlphaFoldDB" id="A0A7R9R3S8"/>
<name>A0A7R9R3S8_MACMU</name>
<accession>A0A7R9R3S8</accession>
<protein>
    <submittedName>
        <fullName evidence="1">CDS</fullName>
    </submittedName>
</protein>